<dbReference type="InterPro" id="IPR008030">
    <property type="entry name" value="NmrA-like"/>
</dbReference>
<dbReference type="PANTHER" id="PTHR43162">
    <property type="match status" value="1"/>
</dbReference>
<dbReference type="Proteomes" id="UP001196843">
    <property type="component" value="Unassembled WGS sequence"/>
</dbReference>
<dbReference type="InterPro" id="IPR051604">
    <property type="entry name" value="Ergot_Alk_Oxidoreductase"/>
</dbReference>
<evidence type="ECO:0000313" key="3">
    <source>
        <dbReference type="Proteomes" id="UP001196843"/>
    </source>
</evidence>
<name>A0ABS7HNI9_9MICO</name>
<dbReference type="Gene3D" id="3.40.50.720">
    <property type="entry name" value="NAD(P)-binding Rossmann-like Domain"/>
    <property type="match status" value="1"/>
</dbReference>
<dbReference type="SUPFAM" id="SSF51735">
    <property type="entry name" value="NAD(P)-binding Rossmann-fold domains"/>
    <property type="match status" value="1"/>
</dbReference>
<keyword evidence="3" id="KW-1185">Reference proteome</keyword>
<dbReference type="Pfam" id="PF05368">
    <property type="entry name" value="NmrA"/>
    <property type="match status" value="1"/>
</dbReference>
<sequence>MIVVTTPTGRIGNRVVTGLLQRGAPVRVIVREASHLGERVRDRVEIVEGSHADEAVLDEALAGADALFWLVPPNPAAPSAEEHYLAFARAGAAAVERHGVGHVVGVTSAGHDWQGRAGLLSAAFAMDAMLSASGAAYRALSLPFYMENLVGQAEAIRERGVFSLACDADRPLATIATRDIADRAVDLLTDLSWTGQQNLPLFGPDRLTPAQMAEVMSEELGRPVAFQSIALTDFAAMLRSRGASEQSIVDTVEMFDAQQSGIYDADWTVAETAPTDFRTWCREVLRPATERSPQAAGLAR</sequence>
<dbReference type="EMBL" id="JAEUAW010000009">
    <property type="protein sequence ID" value="MBW9094516.1"/>
    <property type="molecule type" value="Genomic_DNA"/>
</dbReference>
<evidence type="ECO:0000313" key="2">
    <source>
        <dbReference type="EMBL" id="MBW9094516.1"/>
    </source>
</evidence>
<evidence type="ECO:0000259" key="1">
    <source>
        <dbReference type="Pfam" id="PF05368"/>
    </source>
</evidence>
<dbReference type="Gene3D" id="3.90.25.10">
    <property type="entry name" value="UDP-galactose 4-epimerase, domain 1"/>
    <property type="match status" value="1"/>
</dbReference>
<dbReference type="PANTHER" id="PTHR43162:SF1">
    <property type="entry name" value="PRESTALK A DIFFERENTIATION PROTEIN A"/>
    <property type="match status" value="1"/>
</dbReference>
<organism evidence="2 3">
    <name type="scientific">Microbacterium jejuense</name>
    <dbReference type="NCBI Taxonomy" id="1263637"/>
    <lineage>
        <taxon>Bacteria</taxon>
        <taxon>Bacillati</taxon>
        <taxon>Actinomycetota</taxon>
        <taxon>Actinomycetes</taxon>
        <taxon>Micrococcales</taxon>
        <taxon>Microbacteriaceae</taxon>
        <taxon>Microbacterium</taxon>
    </lineage>
</organism>
<proteinExistence type="predicted"/>
<dbReference type="InterPro" id="IPR036291">
    <property type="entry name" value="NAD(P)-bd_dom_sf"/>
</dbReference>
<feature type="domain" description="NmrA-like" evidence="1">
    <location>
        <begin position="2"/>
        <end position="260"/>
    </location>
</feature>
<reference evidence="2 3" key="1">
    <citation type="journal article" date="2021" name="MBio">
        <title>Poor Competitiveness of Bradyrhizobium in Pigeon Pea Root Colonization in Indian Soils.</title>
        <authorList>
            <person name="Chalasani D."/>
            <person name="Basu A."/>
            <person name="Pullabhotla S.V.S.R.N."/>
            <person name="Jorrin B."/>
            <person name="Neal A.L."/>
            <person name="Poole P.S."/>
            <person name="Podile A.R."/>
            <person name="Tkacz A."/>
        </authorList>
    </citation>
    <scope>NUCLEOTIDE SEQUENCE [LARGE SCALE GENOMIC DNA]</scope>
    <source>
        <strain evidence="2 3">HU14</strain>
    </source>
</reference>
<accession>A0ABS7HNI9</accession>
<gene>
    <name evidence="2" type="ORF">JNB62_12545</name>
</gene>
<protein>
    <submittedName>
        <fullName evidence="2">NAD(P)H-binding protein</fullName>
    </submittedName>
</protein>
<dbReference type="RefSeq" id="WP_220301225.1">
    <property type="nucleotide sequence ID" value="NZ_JAEUAW010000009.1"/>
</dbReference>
<comment type="caution">
    <text evidence="2">The sequence shown here is derived from an EMBL/GenBank/DDBJ whole genome shotgun (WGS) entry which is preliminary data.</text>
</comment>